<gene>
    <name evidence="4" type="ORF">E6G99_04735</name>
</gene>
<dbReference type="AlphaFoldDB" id="A0A537LJT7"/>
<proteinExistence type="predicted"/>
<dbReference type="Pfam" id="PF03372">
    <property type="entry name" value="Exo_endo_phos"/>
    <property type="match status" value="1"/>
</dbReference>
<dbReference type="InterPro" id="IPR005135">
    <property type="entry name" value="Endo/exonuclease/phosphatase"/>
</dbReference>
<name>A0A537LJT7_9BACT</name>
<dbReference type="Proteomes" id="UP000318661">
    <property type="component" value="Unassembled WGS sequence"/>
</dbReference>
<organism evidence="4 5">
    <name type="scientific">Candidatus Segetimicrobium genomatis</name>
    <dbReference type="NCBI Taxonomy" id="2569760"/>
    <lineage>
        <taxon>Bacteria</taxon>
        <taxon>Bacillati</taxon>
        <taxon>Candidatus Sysuimicrobiota</taxon>
        <taxon>Candidatus Sysuimicrobiia</taxon>
        <taxon>Candidatus Sysuimicrobiales</taxon>
        <taxon>Candidatus Segetimicrobiaceae</taxon>
        <taxon>Candidatus Segetimicrobium</taxon>
    </lineage>
</organism>
<evidence type="ECO:0000313" key="4">
    <source>
        <dbReference type="EMBL" id="TMJ08269.1"/>
    </source>
</evidence>
<dbReference type="CDD" id="cd04486">
    <property type="entry name" value="YhcR_OBF_like"/>
    <property type="match status" value="1"/>
</dbReference>
<feature type="compositionally biased region" description="Polar residues" evidence="1">
    <location>
        <begin position="412"/>
        <end position="427"/>
    </location>
</feature>
<feature type="domain" description="Endonuclease/exonuclease/phosphatase" evidence="3">
    <location>
        <begin position="298"/>
        <end position="597"/>
    </location>
</feature>
<comment type="caution">
    <text evidence="4">The sequence shown here is derived from an EMBL/GenBank/DDBJ whole genome shotgun (WGS) entry which is preliminary data.</text>
</comment>
<evidence type="ECO:0000256" key="2">
    <source>
        <dbReference type="SAM" id="SignalP"/>
    </source>
</evidence>
<accession>A0A537LJT7</accession>
<dbReference type="Gene3D" id="3.60.10.10">
    <property type="entry name" value="Endonuclease/exonuclease/phosphatase"/>
    <property type="match status" value="1"/>
</dbReference>
<dbReference type="EMBL" id="VBAJ01000113">
    <property type="protein sequence ID" value="TMJ08269.1"/>
    <property type="molecule type" value="Genomic_DNA"/>
</dbReference>
<protein>
    <recommendedName>
        <fullName evidence="3">Endonuclease/exonuclease/phosphatase domain-containing protein</fullName>
    </recommendedName>
</protein>
<evidence type="ECO:0000256" key="1">
    <source>
        <dbReference type="SAM" id="MobiDB-lite"/>
    </source>
</evidence>
<feature type="chain" id="PRO_5021942509" description="Endonuclease/exonuclease/phosphatase domain-containing protein" evidence="2">
    <location>
        <begin position="23"/>
        <end position="614"/>
    </location>
</feature>
<reference evidence="4 5" key="1">
    <citation type="journal article" date="2019" name="Nat. Microbiol.">
        <title>Mediterranean grassland soil C-N compound turnover is dependent on rainfall and depth, and is mediated by genomically divergent microorganisms.</title>
        <authorList>
            <person name="Diamond S."/>
            <person name="Andeer P.F."/>
            <person name="Li Z."/>
            <person name="Crits-Christoph A."/>
            <person name="Burstein D."/>
            <person name="Anantharaman K."/>
            <person name="Lane K.R."/>
            <person name="Thomas B.C."/>
            <person name="Pan C."/>
            <person name="Northen T.R."/>
            <person name="Banfield J.F."/>
        </authorList>
    </citation>
    <scope>NUCLEOTIDE SEQUENCE [LARGE SCALE GENOMIC DNA]</scope>
    <source>
        <strain evidence="4">NP_2</strain>
    </source>
</reference>
<dbReference type="PANTHER" id="PTHR42834">
    <property type="entry name" value="ENDONUCLEASE/EXONUCLEASE/PHOSPHATASE FAMILY PROTEIN (AFU_ORTHOLOGUE AFUA_3G09210)"/>
    <property type="match status" value="1"/>
</dbReference>
<sequence>MRLTIVCILAGLLGMGATPSNPTFGFSAEVSLAIHDIQGAGHRSPHAGQPVTATGIVIAKSSNGFWIQDPEPDSDPATSEGLFVFGTAAAGLVTVGDLVHVSGTVTEFRPGGSTSANLTTTELASPVLAVESHGNTLPAPTIIGTGGRIPPTTVIEDDASGSVETSGAFDPATDGIDFYESLEGMLVQINNAVAVGPRNSFGEIPVLVDDGAGASVRTPRGGIVIRPADFNPERIILDDALAVTPLAKVGDHFSTVIGVMDYSFGNFKLLVTSTPTLTDGDLTRETTRVPADYEIAAGTYNVENLAPTSGVAFARHADIIVNHLRSPDLLAIEEIQDNSGPTNDGVTDASVTWSMLIQAIQAAGGPLYQYRQIDPLNNQDGGVPGGNIRTGFLFRTDRGLEFIDRPGGDATTPATVVSSPSGPQLSISPGRVDPGNTAWSSPEGVRKPLVGEFRARGKKLFVIANHWKSKTQDNPLFGRFQPPVRGTEAQRNAEAQAVRDFVSEILALDPNANVIVLGDLNDFQFSDTLATLKGSGDLELHALIETLEESERYTYVFDGNSQVLDHILFSDNLFTHFQFEYDVVHVNSEFPDQASDHEPQVVRLDLRGRPSPKP</sequence>
<evidence type="ECO:0000259" key="3">
    <source>
        <dbReference type="Pfam" id="PF03372"/>
    </source>
</evidence>
<dbReference type="PANTHER" id="PTHR42834:SF1">
    <property type="entry name" value="ENDONUCLEASE_EXONUCLEASE_PHOSPHATASE FAMILY PROTEIN (AFU_ORTHOLOGUE AFUA_3G09210)"/>
    <property type="match status" value="1"/>
</dbReference>
<evidence type="ECO:0000313" key="5">
    <source>
        <dbReference type="Proteomes" id="UP000318661"/>
    </source>
</evidence>
<feature type="signal peptide" evidence="2">
    <location>
        <begin position="1"/>
        <end position="22"/>
    </location>
</feature>
<dbReference type="InterPro" id="IPR036691">
    <property type="entry name" value="Endo/exonu/phosph_ase_sf"/>
</dbReference>
<dbReference type="GO" id="GO:0003824">
    <property type="term" value="F:catalytic activity"/>
    <property type="evidence" value="ECO:0007669"/>
    <property type="project" value="InterPro"/>
</dbReference>
<dbReference type="SUPFAM" id="SSF56219">
    <property type="entry name" value="DNase I-like"/>
    <property type="match status" value="1"/>
</dbReference>
<feature type="region of interest" description="Disordered" evidence="1">
    <location>
        <begin position="406"/>
        <end position="443"/>
    </location>
</feature>
<keyword evidence="2" id="KW-0732">Signal</keyword>